<feature type="transmembrane region" description="Helical" evidence="6">
    <location>
        <begin position="160"/>
        <end position="180"/>
    </location>
</feature>
<feature type="domain" description="Ion transport" evidence="7">
    <location>
        <begin position="1"/>
        <end position="223"/>
    </location>
</feature>
<feature type="transmembrane region" description="Helical" evidence="6">
    <location>
        <begin position="192"/>
        <end position="219"/>
    </location>
</feature>
<keyword evidence="9" id="KW-1185">Reference proteome</keyword>
<name>A0AAD7XLW5_9STRA</name>
<dbReference type="PANTHER" id="PTHR10217">
    <property type="entry name" value="VOLTAGE AND LIGAND GATED POTASSIUM CHANNEL"/>
    <property type="match status" value="1"/>
</dbReference>
<dbReference type="AlphaFoldDB" id="A0AAD7XLW5"/>
<evidence type="ECO:0000256" key="1">
    <source>
        <dbReference type="ARBA" id="ARBA00004141"/>
    </source>
</evidence>
<dbReference type="GO" id="GO:0042391">
    <property type="term" value="P:regulation of membrane potential"/>
    <property type="evidence" value="ECO:0007669"/>
    <property type="project" value="TreeGrafter"/>
</dbReference>
<dbReference type="InterPro" id="IPR018490">
    <property type="entry name" value="cNMP-bd_dom_sf"/>
</dbReference>
<keyword evidence="2 6" id="KW-0812">Transmembrane</keyword>
<dbReference type="SUPFAM" id="SSF51206">
    <property type="entry name" value="cAMP-binding domain-like"/>
    <property type="match status" value="1"/>
</dbReference>
<evidence type="ECO:0000256" key="3">
    <source>
        <dbReference type="ARBA" id="ARBA00022989"/>
    </source>
</evidence>
<dbReference type="GO" id="GO:0005886">
    <property type="term" value="C:plasma membrane"/>
    <property type="evidence" value="ECO:0007669"/>
    <property type="project" value="TreeGrafter"/>
</dbReference>
<dbReference type="GO" id="GO:0005249">
    <property type="term" value="F:voltage-gated potassium channel activity"/>
    <property type="evidence" value="ECO:0007669"/>
    <property type="project" value="TreeGrafter"/>
</dbReference>
<sequence length="571" mass="65070">MIFIGDLILQFFMGYYDTTRGNILIKNRHLIAKHYIKSWFLIDLVSSVPVDLLSALVASDDLRWLKLVRVLRLLKLARVWRLKRMHARWEIYAVFTMSYATLGIYKLAAMLIIFAHWSACLWGLAASPDIIGKASWSWIKERRLLLRDGDGRPLFDRGSALQTYTVSLYYSIYTMTGIGYGDVVPSTHHECAVAVFLMAVSAVFWAFMIGSFCSIVSSMNAQESQYRQRMDELNVMMADRKFPSELKTRCRLFLINSKQHQRAASYHSLENLFSFSLRGDVAAVINEPWITNVWYLKPASKEFIIELSQSLTSIMFAPMEPIDISYSLFILQSGIVARRGRILSKGSLWGAEFIMSDVSLIDRTIGAALSYVLVTCISREDFFGILEDPLFANERAMIASANRFYALKMRLVKLAASFRKRQHSMLTGSYKPVGRALTPKMLASSGRRWFREKGTGGSTHSFDGSLEQPPPYINNRVSSRRDSATSDIPATMTDESIEETLDSVKRIETSQCRLESVVMDIAKCVEAIQRQQNFRSAGNLQRGARRDFARPDTFLRLKAHAQPDPEDFRER</sequence>
<dbReference type="Pfam" id="PF00520">
    <property type="entry name" value="Ion_trans"/>
    <property type="match status" value="1"/>
</dbReference>
<dbReference type="InterPro" id="IPR050818">
    <property type="entry name" value="KCNH_animal-type"/>
</dbReference>
<dbReference type="SUPFAM" id="SSF81324">
    <property type="entry name" value="Voltage-gated potassium channels"/>
    <property type="match status" value="1"/>
</dbReference>
<accession>A0AAD7XLW5</accession>
<keyword evidence="3 6" id="KW-1133">Transmembrane helix</keyword>
<proteinExistence type="predicted"/>
<feature type="non-terminal residue" evidence="8">
    <location>
        <position position="1"/>
    </location>
</feature>
<evidence type="ECO:0000256" key="6">
    <source>
        <dbReference type="SAM" id="Phobius"/>
    </source>
</evidence>
<dbReference type="Gene3D" id="1.10.287.70">
    <property type="match status" value="1"/>
</dbReference>
<evidence type="ECO:0000256" key="4">
    <source>
        <dbReference type="ARBA" id="ARBA00023136"/>
    </source>
</evidence>
<dbReference type="Proteomes" id="UP001230188">
    <property type="component" value="Unassembled WGS sequence"/>
</dbReference>
<protein>
    <recommendedName>
        <fullName evidence="7">Ion transport domain-containing protein</fullName>
    </recommendedName>
</protein>
<evidence type="ECO:0000259" key="7">
    <source>
        <dbReference type="Pfam" id="PF00520"/>
    </source>
</evidence>
<dbReference type="EMBL" id="JAQMWT010000109">
    <property type="protein sequence ID" value="KAJ8610385.1"/>
    <property type="molecule type" value="Genomic_DNA"/>
</dbReference>
<dbReference type="Gene3D" id="1.10.287.630">
    <property type="entry name" value="Helix hairpin bin"/>
    <property type="match status" value="1"/>
</dbReference>
<evidence type="ECO:0000256" key="2">
    <source>
        <dbReference type="ARBA" id="ARBA00022692"/>
    </source>
</evidence>
<reference evidence="8" key="1">
    <citation type="submission" date="2023-01" db="EMBL/GenBank/DDBJ databases">
        <title>Metagenome sequencing of chrysophaentin producing Chrysophaeum taylorii.</title>
        <authorList>
            <person name="Davison J."/>
            <person name="Bewley C."/>
        </authorList>
    </citation>
    <scope>NUCLEOTIDE SEQUENCE</scope>
    <source>
        <strain evidence="8">NIES-1699</strain>
    </source>
</reference>
<comment type="subcellular location">
    <subcellularLocation>
        <location evidence="1">Membrane</location>
        <topology evidence="1">Multi-pass membrane protein</topology>
    </subcellularLocation>
</comment>
<feature type="transmembrane region" description="Helical" evidence="6">
    <location>
        <begin position="91"/>
        <end position="115"/>
    </location>
</feature>
<evidence type="ECO:0000313" key="9">
    <source>
        <dbReference type="Proteomes" id="UP001230188"/>
    </source>
</evidence>
<feature type="region of interest" description="Disordered" evidence="5">
    <location>
        <begin position="454"/>
        <end position="487"/>
    </location>
</feature>
<dbReference type="PANTHER" id="PTHR10217:SF435">
    <property type="entry name" value="POTASSIUM VOLTAGE-GATED CHANNEL PROTEIN EAG"/>
    <property type="match status" value="1"/>
</dbReference>
<organism evidence="8 9">
    <name type="scientific">Chrysophaeum taylorii</name>
    <dbReference type="NCBI Taxonomy" id="2483200"/>
    <lineage>
        <taxon>Eukaryota</taxon>
        <taxon>Sar</taxon>
        <taxon>Stramenopiles</taxon>
        <taxon>Ochrophyta</taxon>
        <taxon>Pelagophyceae</taxon>
        <taxon>Pelagomonadales</taxon>
        <taxon>Pelagomonadaceae</taxon>
        <taxon>Chrysophaeum</taxon>
    </lineage>
</organism>
<gene>
    <name evidence="8" type="ORF">CTAYLR_003893</name>
</gene>
<keyword evidence="4 6" id="KW-0472">Membrane</keyword>
<dbReference type="InterPro" id="IPR005821">
    <property type="entry name" value="Ion_trans_dom"/>
</dbReference>
<comment type="caution">
    <text evidence="8">The sequence shown here is derived from an EMBL/GenBank/DDBJ whole genome shotgun (WGS) entry which is preliminary data.</text>
</comment>
<evidence type="ECO:0000313" key="8">
    <source>
        <dbReference type="EMBL" id="KAJ8610385.1"/>
    </source>
</evidence>
<evidence type="ECO:0000256" key="5">
    <source>
        <dbReference type="SAM" id="MobiDB-lite"/>
    </source>
</evidence>